<dbReference type="Pfam" id="PF05598">
    <property type="entry name" value="DUF772"/>
    <property type="match status" value="1"/>
</dbReference>
<comment type="function">
    <text evidence="1">Involved in the transposition of the insertion sequence IS5.</text>
</comment>
<evidence type="ECO:0000313" key="7">
    <source>
        <dbReference type="EMBL" id="KUK43561.1"/>
    </source>
</evidence>
<comment type="caution">
    <text evidence="7">The sequence shown here is derived from an EMBL/GenBank/DDBJ whole genome shotgun (WGS) entry which is preliminary data.</text>
</comment>
<feature type="compositionally biased region" description="Basic and acidic residues" evidence="4">
    <location>
        <begin position="150"/>
        <end position="169"/>
    </location>
</feature>
<evidence type="ECO:0000259" key="6">
    <source>
        <dbReference type="Pfam" id="PF05598"/>
    </source>
</evidence>
<keyword evidence="2" id="KW-0238">DNA-binding</keyword>
<dbReference type="NCBIfam" id="NF033581">
    <property type="entry name" value="transpos_IS5_4"/>
    <property type="match status" value="1"/>
</dbReference>
<evidence type="ECO:0000256" key="3">
    <source>
        <dbReference type="ARBA" id="ARBA00023172"/>
    </source>
</evidence>
<evidence type="ECO:0000256" key="4">
    <source>
        <dbReference type="SAM" id="MobiDB-lite"/>
    </source>
</evidence>
<protein>
    <submittedName>
        <fullName evidence="7">Transposase, IS4</fullName>
    </submittedName>
</protein>
<dbReference type="PANTHER" id="PTHR35604:SF2">
    <property type="entry name" value="TRANSPOSASE INSH FOR INSERTION SEQUENCE ELEMENT IS5A-RELATED"/>
    <property type="match status" value="1"/>
</dbReference>
<proteinExistence type="predicted"/>
<dbReference type="PANTHER" id="PTHR35604">
    <property type="entry name" value="TRANSPOSASE INSH FOR INSERTION SEQUENCE ELEMENT IS5A-RELATED"/>
    <property type="match status" value="1"/>
</dbReference>
<gene>
    <name evidence="7" type="ORF">XD72_2054</name>
</gene>
<feature type="domain" description="Transposase IS4-like" evidence="5">
    <location>
        <begin position="161"/>
        <end position="302"/>
    </location>
</feature>
<dbReference type="EMBL" id="LGFT01000064">
    <property type="protein sequence ID" value="KUK43561.1"/>
    <property type="molecule type" value="Genomic_DNA"/>
</dbReference>
<dbReference type="GO" id="GO:0006313">
    <property type="term" value="P:DNA transposition"/>
    <property type="evidence" value="ECO:0007669"/>
    <property type="project" value="InterPro"/>
</dbReference>
<dbReference type="InterPro" id="IPR002559">
    <property type="entry name" value="Transposase_11"/>
</dbReference>
<sequence length="314" mass="35420">MGSTRRSIVSDQPSRAPPCWIRSPVVVFHARQLIIGRLPDGLYKNNTERGGILNINIIILIKHLLLQEMFGLSDPQLELQVADKISFRVFLGTTETIPDYTTVWTFRKRLKESGKYNDIWDEFTSQLRARGHEVKKGVIQDASFITSDPGHAKKDVPRGDEAKTRRSRDGTWATKGKKSNFGYKAHIKVDTEHQFIWAVETTTASRHDSQVDLAEVGEVLYGDKAYSGAKTKGYDASIKRAARGHPLGIYDILRNERISKKRSPVERCFSVIKTIFKSGHVMVTTVENAAVKVMFKAIGYNLYNLHGLVNKEMG</sequence>
<dbReference type="AlphaFoldDB" id="A0A101FSB0"/>
<dbReference type="GO" id="GO:0003677">
    <property type="term" value="F:DNA binding"/>
    <property type="evidence" value="ECO:0007669"/>
    <property type="project" value="UniProtKB-KW"/>
</dbReference>
<dbReference type="InterPro" id="IPR047959">
    <property type="entry name" value="Transpos_IS5"/>
</dbReference>
<feature type="domain" description="Transposase InsH N-terminal" evidence="6">
    <location>
        <begin position="44"/>
        <end position="109"/>
    </location>
</feature>
<dbReference type="InterPro" id="IPR008490">
    <property type="entry name" value="Transposase_InsH_N"/>
</dbReference>
<dbReference type="GO" id="GO:0004803">
    <property type="term" value="F:transposase activity"/>
    <property type="evidence" value="ECO:0007669"/>
    <property type="project" value="InterPro"/>
</dbReference>
<evidence type="ECO:0000256" key="2">
    <source>
        <dbReference type="ARBA" id="ARBA00023125"/>
    </source>
</evidence>
<name>A0A101FSB0_9EURY</name>
<dbReference type="Proteomes" id="UP000057043">
    <property type="component" value="Unassembled WGS sequence"/>
</dbReference>
<reference evidence="7 8" key="1">
    <citation type="journal article" date="2015" name="MBio">
        <title>Genome-Resolved Metagenomic Analysis Reveals Roles for Candidate Phyla and Other Microbial Community Members in Biogeochemical Transformations in Oil Reservoirs.</title>
        <authorList>
            <person name="Hu P."/>
            <person name="Tom L."/>
            <person name="Singh A."/>
            <person name="Thomas B.C."/>
            <person name="Baker B.J."/>
            <person name="Piceno Y.M."/>
            <person name="Andersen G.L."/>
            <person name="Banfield J.F."/>
        </authorList>
    </citation>
    <scope>NUCLEOTIDE SEQUENCE [LARGE SCALE GENOMIC DNA]</scope>
    <source>
        <strain evidence="7">57_489</strain>
    </source>
</reference>
<accession>A0A101FSB0</accession>
<dbReference type="PATRIC" id="fig|301375.7.peg.267"/>
<organism evidence="7 8">
    <name type="scientific">Methanothrix harundinacea</name>
    <dbReference type="NCBI Taxonomy" id="301375"/>
    <lineage>
        <taxon>Archaea</taxon>
        <taxon>Methanobacteriati</taxon>
        <taxon>Methanobacteriota</taxon>
        <taxon>Stenosarchaea group</taxon>
        <taxon>Methanomicrobia</taxon>
        <taxon>Methanotrichales</taxon>
        <taxon>Methanotrichaceae</taxon>
        <taxon>Methanothrix</taxon>
    </lineage>
</organism>
<keyword evidence="3" id="KW-0233">DNA recombination</keyword>
<evidence type="ECO:0000313" key="8">
    <source>
        <dbReference type="Proteomes" id="UP000057043"/>
    </source>
</evidence>
<evidence type="ECO:0000256" key="1">
    <source>
        <dbReference type="ARBA" id="ARBA00003544"/>
    </source>
</evidence>
<evidence type="ECO:0000259" key="5">
    <source>
        <dbReference type="Pfam" id="PF01609"/>
    </source>
</evidence>
<feature type="region of interest" description="Disordered" evidence="4">
    <location>
        <begin position="146"/>
        <end position="173"/>
    </location>
</feature>
<dbReference type="Pfam" id="PF01609">
    <property type="entry name" value="DDE_Tnp_1"/>
    <property type="match status" value="1"/>
</dbReference>